<organism evidence="3 4">
    <name type="scientific">Mycolicibacterium mucogenicum</name>
    <name type="common">Mycobacterium mucogenicum</name>
    <dbReference type="NCBI Taxonomy" id="56689"/>
    <lineage>
        <taxon>Bacteria</taxon>
        <taxon>Bacillati</taxon>
        <taxon>Actinomycetota</taxon>
        <taxon>Actinomycetes</taxon>
        <taxon>Mycobacteriales</taxon>
        <taxon>Mycobacteriaceae</taxon>
        <taxon>Mycolicibacterium</taxon>
    </lineage>
</organism>
<proteinExistence type="predicted"/>
<gene>
    <name evidence="3" type="ORF">EUA03_23265</name>
</gene>
<evidence type="ECO:0000256" key="1">
    <source>
        <dbReference type="SAM" id="SignalP"/>
    </source>
</evidence>
<dbReference type="EMBL" id="SDLO01000026">
    <property type="protein sequence ID" value="TDK85256.1"/>
    <property type="molecule type" value="Genomic_DNA"/>
</dbReference>
<dbReference type="Proteomes" id="UP000294929">
    <property type="component" value="Unassembled WGS sequence"/>
</dbReference>
<evidence type="ECO:0000313" key="3">
    <source>
        <dbReference type="EMBL" id="TDK85256.1"/>
    </source>
</evidence>
<feature type="signal peptide" evidence="1">
    <location>
        <begin position="1"/>
        <end position="34"/>
    </location>
</feature>
<feature type="chain" id="PRO_5020568877" evidence="1">
    <location>
        <begin position="35"/>
        <end position="141"/>
    </location>
</feature>
<sequence>MTAVSVRRRSAAAAALVAAGAIAGALGSASPASAGVNRYLAIAFSPATGQWGYTQSLLDANQAKFDAVGYCLNKGGTDCRIVVWGDNECAALATSPNPFNHSLMWGTGVAQTQKDAETKARLSTSFGATVVLSFCSLGTEH</sequence>
<evidence type="ECO:0000259" key="2">
    <source>
        <dbReference type="Pfam" id="PF13827"/>
    </source>
</evidence>
<dbReference type="InterPro" id="IPR025240">
    <property type="entry name" value="DUF4189"/>
</dbReference>
<dbReference type="Pfam" id="PF13827">
    <property type="entry name" value="DUF4189"/>
    <property type="match status" value="1"/>
</dbReference>
<accession>A0A4R5W8Q9</accession>
<protein>
    <submittedName>
        <fullName evidence="3">DUF4189 domain-containing protein</fullName>
    </submittedName>
</protein>
<feature type="domain" description="DUF4189" evidence="2">
    <location>
        <begin position="39"/>
        <end position="135"/>
    </location>
</feature>
<dbReference type="PROSITE" id="PS51318">
    <property type="entry name" value="TAT"/>
    <property type="match status" value="1"/>
</dbReference>
<dbReference type="AlphaFoldDB" id="A0A4R5W8Q9"/>
<dbReference type="RefSeq" id="WP_133428055.1">
    <property type="nucleotide sequence ID" value="NZ_SDLO01000026.1"/>
</dbReference>
<keyword evidence="1" id="KW-0732">Signal</keyword>
<comment type="caution">
    <text evidence="3">The sequence shown here is derived from an EMBL/GenBank/DDBJ whole genome shotgun (WGS) entry which is preliminary data.</text>
</comment>
<dbReference type="InterPro" id="IPR006311">
    <property type="entry name" value="TAT_signal"/>
</dbReference>
<evidence type="ECO:0000313" key="4">
    <source>
        <dbReference type="Proteomes" id="UP000294929"/>
    </source>
</evidence>
<reference evidence="3 4" key="1">
    <citation type="submission" date="2019-01" db="EMBL/GenBank/DDBJ databases">
        <title>High-quality-draft genome sequences of five non-tuberculosis mycobacteriaceae isolated from a nosocomial environment.</title>
        <authorList>
            <person name="Tiago I."/>
            <person name="Alarico S."/>
            <person name="Pereira S.G."/>
            <person name="Coelho C."/>
            <person name="Maranha A."/>
            <person name="Empadinhas N."/>
        </authorList>
    </citation>
    <scope>NUCLEOTIDE SEQUENCE [LARGE SCALE GENOMIC DNA]</scope>
    <source>
        <strain evidence="3 4">24AIII</strain>
    </source>
</reference>
<name>A0A4R5W8Q9_MYCMU</name>